<gene>
    <name evidence="3" type="ORF">MFFC18_06720</name>
</gene>
<dbReference type="AlphaFoldDB" id="A0A5B9PCI2"/>
<protein>
    <recommendedName>
        <fullName evidence="2">VWFA domain-containing protein</fullName>
    </recommendedName>
</protein>
<keyword evidence="1" id="KW-0812">Transmembrane</keyword>
<reference evidence="3 4" key="1">
    <citation type="submission" date="2019-08" db="EMBL/GenBank/DDBJ databases">
        <title>Deep-cultivation of Planctomycetes and their phenomic and genomic characterization uncovers novel biology.</title>
        <authorList>
            <person name="Wiegand S."/>
            <person name="Jogler M."/>
            <person name="Boedeker C."/>
            <person name="Pinto D."/>
            <person name="Vollmers J."/>
            <person name="Rivas-Marin E."/>
            <person name="Kohn T."/>
            <person name="Peeters S.H."/>
            <person name="Heuer A."/>
            <person name="Rast P."/>
            <person name="Oberbeckmann S."/>
            <person name="Bunk B."/>
            <person name="Jeske O."/>
            <person name="Meyerdierks A."/>
            <person name="Storesund J.E."/>
            <person name="Kallscheuer N."/>
            <person name="Luecker S."/>
            <person name="Lage O.M."/>
            <person name="Pohl T."/>
            <person name="Merkel B.J."/>
            <person name="Hornburger P."/>
            <person name="Mueller R.-W."/>
            <person name="Bruemmer F."/>
            <person name="Labrenz M."/>
            <person name="Spormann A.M."/>
            <person name="Op den Camp H."/>
            <person name="Overmann J."/>
            <person name="Amann R."/>
            <person name="Jetten M.S.M."/>
            <person name="Mascher T."/>
            <person name="Medema M.H."/>
            <person name="Devos D.P."/>
            <person name="Kaster A.-K."/>
            <person name="Ovreas L."/>
            <person name="Rohde M."/>
            <person name="Galperin M.Y."/>
            <person name="Jogler C."/>
        </authorList>
    </citation>
    <scope>NUCLEOTIDE SEQUENCE [LARGE SCALE GENOMIC DNA]</scope>
    <source>
        <strain evidence="3 4">FC18</strain>
    </source>
</reference>
<feature type="transmembrane region" description="Helical" evidence="1">
    <location>
        <begin position="30"/>
        <end position="51"/>
    </location>
</feature>
<keyword evidence="1" id="KW-0472">Membrane</keyword>
<evidence type="ECO:0000259" key="2">
    <source>
        <dbReference type="PROSITE" id="PS50234"/>
    </source>
</evidence>
<dbReference type="RefSeq" id="WP_075085244.1">
    <property type="nucleotide sequence ID" value="NZ_CP042912.1"/>
</dbReference>
<dbReference type="SUPFAM" id="SSF53300">
    <property type="entry name" value="vWA-like"/>
    <property type="match status" value="1"/>
</dbReference>
<organism evidence="3 4">
    <name type="scientific">Mariniblastus fucicola</name>
    <dbReference type="NCBI Taxonomy" id="980251"/>
    <lineage>
        <taxon>Bacteria</taxon>
        <taxon>Pseudomonadati</taxon>
        <taxon>Planctomycetota</taxon>
        <taxon>Planctomycetia</taxon>
        <taxon>Pirellulales</taxon>
        <taxon>Pirellulaceae</taxon>
        <taxon>Mariniblastus</taxon>
    </lineage>
</organism>
<evidence type="ECO:0000256" key="1">
    <source>
        <dbReference type="SAM" id="Phobius"/>
    </source>
</evidence>
<dbReference type="InterPro" id="IPR036465">
    <property type="entry name" value="vWFA_dom_sf"/>
</dbReference>
<name>A0A5B9PCI2_9BACT</name>
<proteinExistence type="predicted"/>
<keyword evidence="4" id="KW-1185">Reference proteome</keyword>
<dbReference type="OrthoDB" id="287914at2"/>
<keyword evidence="1" id="KW-1133">Transmembrane helix</keyword>
<sequence length="348" mass="38167">MSAQPNSALPETAAQPENFERFRQRRSASLLMSLLLHGCLLGLAVLLFSIFRSPTPDEPLRRGSIVLTSIDENQQEDFLTEEDIEETLDETAVAAAAAAAAAETAPAIDMPVVESLPGPPPIEPTPNATEMVNESHTDAATHQFELSEAELAEIAREQRRLKSRQPKGDPMSINVFDGTNMTGRRFVFIIDRSRSMGSQGLGVLARAQTELSSAIQQLKPNHEFQIVAYHSRTVTISKRQLLPATDSNKALVKPFLQNLAAFGATEHNYGINAGLAFRPDAIVLLTDGGYPGLTASQLKLIRRVAGNAEFHCIQFGLGTQQESSNFMMRLASECNGTFRYIDVRDWDE</sequence>
<dbReference type="KEGG" id="mff:MFFC18_06720"/>
<accession>A0A5B9PCI2</accession>
<feature type="domain" description="VWFA" evidence="2">
    <location>
        <begin position="185"/>
        <end position="348"/>
    </location>
</feature>
<evidence type="ECO:0000313" key="3">
    <source>
        <dbReference type="EMBL" id="QEG20821.1"/>
    </source>
</evidence>
<dbReference type="Proteomes" id="UP000322214">
    <property type="component" value="Chromosome"/>
</dbReference>
<dbReference type="InterPro" id="IPR002035">
    <property type="entry name" value="VWF_A"/>
</dbReference>
<dbReference type="Gene3D" id="3.40.50.410">
    <property type="entry name" value="von Willebrand factor, type A domain"/>
    <property type="match status" value="1"/>
</dbReference>
<dbReference type="EMBL" id="CP042912">
    <property type="protein sequence ID" value="QEG20821.1"/>
    <property type="molecule type" value="Genomic_DNA"/>
</dbReference>
<evidence type="ECO:0000313" key="4">
    <source>
        <dbReference type="Proteomes" id="UP000322214"/>
    </source>
</evidence>
<dbReference type="STRING" id="980251.GCA_001642875_03029"/>
<dbReference type="PROSITE" id="PS50234">
    <property type="entry name" value="VWFA"/>
    <property type="match status" value="1"/>
</dbReference>
<dbReference type="Pfam" id="PF13768">
    <property type="entry name" value="VWA_3"/>
    <property type="match status" value="1"/>
</dbReference>